<name>M0APA8_NATA1</name>
<dbReference type="OrthoDB" id="262340at2157"/>
<dbReference type="PATRIC" id="fig|29540.5.peg.3102"/>
<keyword evidence="2" id="KW-1185">Reference proteome</keyword>
<accession>M0APA8</accession>
<dbReference type="InterPro" id="IPR055978">
    <property type="entry name" value="DUF7556"/>
</dbReference>
<comment type="caution">
    <text evidence="1">The sequence shown here is derived from an EMBL/GenBank/DDBJ whole genome shotgun (WGS) entry which is preliminary data.</text>
</comment>
<dbReference type="AlphaFoldDB" id="M0APA8"/>
<dbReference type="EMBL" id="AOIO01000034">
    <property type="protein sequence ID" value="ELY99218.1"/>
    <property type="molecule type" value="Genomic_DNA"/>
</dbReference>
<organism evidence="1 2">
    <name type="scientific">Natrialba asiatica (strain ATCC 700177 / DSM 12278 / JCM 9576 / FERM P-10747 / NBRC 102637 / 172P1)</name>
    <dbReference type="NCBI Taxonomy" id="29540"/>
    <lineage>
        <taxon>Archaea</taxon>
        <taxon>Methanobacteriati</taxon>
        <taxon>Methanobacteriota</taxon>
        <taxon>Stenosarchaea group</taxon>
        <taxon>Halobacteria</taxon>
        <taxon>Halobacteriales</taxon>
        <taxon>Natrialbaceae</taxon>
        <taxon>Natrialba</taxon>
    </lineage>
</organism>
<dbReference type="RefSeq" id="WP_006110121.1">
    <property type="nucleotide sequence ID" value="NZ_AOIO01000034.1"/>
</dbReference>
<protein>
    <submittedName>
        <fullName evidence="1">Uncharacterized protein</fullName>
    </submittedName>
</protein>
<proteinExistence type="predicted"/>
<dbReference type="Proteomes" id="UP000011554">
    <property type="component" value="Unassembled WGS sequence"/>
</dbReference>
<evidence type="ECO:0000313" key="2">
    <source>
        <dbReference type="Proteomes" id="UP000011554"/>
    </source>
</evidence>
<dbReference type="eggNOG" id="arCOG06331">
    <property type="taxonomic scope" value="Archaea"/>
</dbReference>
<sequence length="57" mass="6281">MSPGTEPVGRQRAPDCDVVGAIDEFDGEPHYIIADISRDDAWLSIAEPDAEPLEAWR</sequence>
<gene>
    <name evidence="1" type="ORF">C481_15245</name>
</gene>
<dbReference type="Pfam" id="PF24433">
    <property type="entry name" value="DUF7556"/>
    <property type="match status" value="1"/>
</dbReference>
<evidence type="ECO:0000313" key="1">
    <source>
        <dbReference type="EMBL" id="ELY99218.1"/>
    </source>
</evidence>
<reference evidence="1 2" key="1">
    <citation type="journal article" date="2014" name="PLoS Genet.">
        <title>Phylogenetically driven sequencing of extremely halophilic archaea reveals strategies for static and dynamic osmo-response.</title>
        <authorList>
            <person name="Becker E.A."/>
            <person name="Seitzer P.M."/>
            <person name="Tritt A."/>
            <person name="Larsen D."/>
            <person name="Krusor M."/>
            <person name="Yao A.I."/>
            <person name="Wu D."/>
            <person name="Madern D."/>
            <person name="Eisen J.A."/>
            <person name="Darling A.E."/>
            <person name="Facciotti M.T."/>
        </authorList>
    </citation>
    <scope>NUCLEOTIDE SEQUENCE [LARGE SCALE GENOMIC DNA]</scope>
    <source>
        <strain evidence="1 2">DSM 12278</strain>
    </source>
</reference>